<keyword evidence="1" id="KW-0695">RNA-directed DNA polymerase</keyword>
<proteinExistence type="predicted"/>
<evidence type="ECO:0000313" key="1">
    <source>
        <dbReference type="EMBL" id="GEU35298.1"/>
    </source>
</evidence>
<comment type="caution">
    <text evidence="1">The sequence shown here is derived from an EMBL/GenBank/DDBJ whole genome shotgun (WGS) entry which is preliminary data.</text>
</comment>
<dbReference type="EMBL" id="BKCJ010000675">
    <property type="protein sequence ID" value="GEU35298.1"/>
    <property type="molecule type" value="Genomic_DNA"/>
</dbReference>
<reference evidence="1" key="1">
    <citation type="journal article" date="2019" name="Sci. Rep.">
        <title>Draft genome of Tanacetum cinerariifolium, the natural source of mosquito coil.</title>
        <authorList>
            <person name="Yamashiro T."/>
            <person name="Shiraishi A."/>
            <person name="Satake H."/>
            <person name="Nakayama K."/>
        </authorList>
    </citation>
    <scope>NUCLEOTIDE SEQUENCE</scope>
</reference>
<organism evidence="1">
    <name type="scientific">Tanacetum cinerariifolium</name>
    <name type="common">Dalmatian daisy</name>
    <name type="synonym">Chrysanthemum cinerariifolium</name>
    <dbReference type="NCBI Taxonomy" id="118510"/>
    <lineage>
        <taxon>Eukaryota</taxon>
        <taxon>Viridiplantae</taxon>
        <taxon>Streptophyta</taxon>
        <taxon>Embryophyta</taxon>
        <taxon>Tracheophyta</taxon>
        <taxon>Spermatophyta</taxon>
        <taxon>Magnoliopsida</taxon>
        <taxon>eudicotyledons</taxon>
        <taxon>Gunneridae</taxon>
        <taxon>Pentapetalae</taxon>
        <taxon>asterids</taxon>
        <taxon>campanulids</taxon>
        <taxon>Asterales</taxon>
        <taxon>Asteraceae</taxon>
        <taxon>Asteroideae</taxon>
        <taxon>Anthemideae</taxon>
        <taxon>Anthemidinae</taxon>
        <taxon>Tanacetum</taxon>
    </lineage>
</organism>
<dbReference type="GO" id="GO:0003964">
    <property type="term" value="F:RNA-directed DNA polymerase activity"/>
    <property type="evidence" value="ECO:0007669"/>
    <property type="project" value="UniProtKB-KW"/>
</dbReference>
<protein>
    <submittedName>
        <fullName evidence="1">Reverse transcriptase domain-containing protein</fullName>
    </submittedName>
</protein>
<dbReference type="AlphaFoldDB" id="A0A6L2JE88"/>
<keyword evidence="1" id="KW-0808">Transferase</keyword>
<keyword evidence="1" id="KW-0548">Nucleotidyltransferase</keyword>
<accession>A0A6L2JE88</accession>
<gene>
    <name evidence="1" type="ORF">Tci_007276</name>
</gene>
<name>A0A6L2JE88_TANCI</name>
<sequence length="211" mass="23900">MAANESCDSESDEEEPKFEKITINTGYKIQTSLEEPPMDLELKPLPDNLEYVLWKNPIFFLPWVSPIHCVSKKGGITVVTNENDELVLARTIKSCEVDDNFLGEILMEINTRDEPWFADFANYLVGDSIPKGMAYQQKNKFFSGLKYYFWEESYLFKVCSDGTKGGYLNMLFPKVGSTTLNDKVIVTLSNLKCKLLQQGQLSNSAVGTLLH</sequence>